<name>A0A1S4KMX3_IXOSC</name>
<reference evidence="9" key="1">
    <citation type="submission" date="2008-03" db="EMBL/GenBank/DDBJ databases">
        <title>Annotation of Ixodes scapularis.</title>
        <authorList>
            <consortium name="Ixodes scapularis Genome Project Consortium"/>
            <person name="Caler E."/>
            <person name="Hannick L.I."/>
            <person name="Bidwell S."/>
            <person name="Joardar V."/>
            <person name="Thiagarajan M."/>
            <person name="Amedeo P."/>
            <person name="Galinsky K.J."/>
            <person name="Schobel S."/>
            <person name="Inman J."/>
            <person name="Hostetler J."/>
            <person name="Miller J."/>
            <person name="Hammond M."/>
            <person name="Megy K."/>
            <person name="Lawson D."/>
            <person name="Kodira C."/>
            <person name="Sutton G."/>
            <person name="Meyer J."/>
            <person name="Hill C.A."/>
            <person name="Birren B."/>
            <person name="Nene V."/>
            <person name="Collins F."/>
            <person name="Alarcon-Chaidez F."/>
            <person name="Wikel S."/>
            <person name="Strausberg R."/>
        </authorList>
    </citation>
    <scope>NUCLEOTIDE SEQUENCE [LARGE SCALE GENOMIC DNA]</scope>
    <source>
        <strain evidence="9">Wikel</strain>
    </source>
</reference>
<dbReference type="GO" id="GO:0031956">
    <property type="term" value="F:medium-chain fatty acid-CoA ligase activity"/>
    <property type="evidence" value="ECO:0000318"/>
    <property type="project" value="GO_Central"/>
</dbReference>
<dbReference type="EMBL" id="ABJB010445405">
    <property type="status" value="NOT_ANNOTATED_CDS"/>
    <property type="molecule type" value="Genomic_DNA"/>
</dbReference>
<evidence type="ECO:0000256" key="5">
    <source>
        <dbReference type="ARBA" id="ARBA00047319"/>
    </source>
</evidence>
<evidence type="ECO:0000313" key="8">
    <source>
        <dbReference type="EnsemblMetazoa" id="ISCW001891-PA"/>
    </source>
</evidence>
<dbReference type="SUPFAM" id="SSF56801">
    <property type="entry name" value="Acetyl-CoA synthetase-like"/>
    <property type="match status" value="1"/>
</dbReference>
<dbReference type="EMBL" id="ABJB010496512">
    <property type="status" value="NOT_ANNOTATED_CDS"/>
    <property type="molecule type" value="Genomic_DNA"/>
</dbReference>
<dbReference type="VEuPathDB" id="VectorBase:ISCW001891"/>
<dbReference type="EnsemblMetazoa" id="ISCW001891-RA">
    <property type="protein sequence ID" value="ISCW001891-PA"/>
    <property type="gene ID" value="ISCW001891"/>
</dbReference>
<organism evidence="8 9">
    <name type="scientific">Ixodes scapularis</name>
    <name type="common">Black-legged tick</name>
    <name type="synonym">Deer tick</name>
    <dbReference type="NCBI Taxonomy" id="6945"/>
    <lineage>
        <taxon>Eukaryota</taxon>
        <taxon>Metazoa</taxon>
        <taxon>Ecdysozoa</taxon>
        <taxon>Arthropoda</taxon>
        <taxon>Chelicerata</taxon>
        <taxon>Arachnida</taxon>
        <taxon>Acari</taxon>
        <taxon>Parasitiformes</taxon>
        <taxon>Ixodida</taxon>
        <taxon>Ixodoidea</taxon>
        <taxon>Ixodidae</taxon>
        <taxon>Ixodinae</taxon>
        <taxon>Ixodes</taxon>
    </lineage>
</organism>
<dbReference type="InterPro" id="IPR000873">
    <property type="entry name" value="AMP-dep_synth/lig_dom"/>
</dbReference>
<dbReference type="InParanoid" id="A0A1S4KMX3"/>
<accession>A0A1S4KMX3</accession>
<evidence type="ECO:0000259" key="7">
    <source>
        <dbReference type="Pfam" id="PF00501"/>
    </source>
</evidence>
<keyword evidence="9" id="KW-1185">Reference proteome</keyword>
<comment type="catalytic activity">
    <reaction evidence="6">
        <text>a medium-chain fatty acid + ATP + CoA = a medium-chain fatty acyl-CoA + AMP + diphosphate</text>
        <dbReference type="Rhea" id="RHEA:48340"/>
        <dbReference type="ChEBI" id="CHEBI:30616"/>
        <dbReference type="ChEBI" id="CHEBI:33019"/>
        <dbReference type="ChEBI" id="CHEBI:57287"/>
        <dbReference type="ChEBI" id="CHEBI:59558"/>
        <dbReference type="ChEBI" id="CHEBI:90546"/>
        <dbReference type="ChEBI" id="CHEBI:456215"/>
        <dbReference type="EC" id="6.2.1.2"/>
    </reaction>
</comment>
<dbReference type="VEuPathDB" id="VectorBase:ISCI001891"/>
<evidence type="ECO:0000256" key="4">
    <source>
        <dbReference type="ARBA" id="ARBA00039638"/>
    </source>
</evidence>
<keyword evidence="2" id="KW-0436">Ligase</keyword>
<dbReference type="EMBL" id="ABJB010783233">
    <property type="status" value="NOT_ANNOTATED_CDS"/>
    <property type="molecule type" value="Genomic_DNA"/>
</dbReference>
<dbReference type="PANTHER" id="PTHR43201">
    <property type="entry name" value="ACYL-COA SYNTHETASE"/>
    <property type="match status" value="1"/>
</dbReference>
<dbReference type="Gene3D" id="3.40.50.12780">
    <property type="entry name" value="N-terminal domain of ligase-like"/>
    <property type="match status" value="1"/>
</dbReference>
<evidence type="ECO:0007829" key="10">
    <source>
        <dbReference type="PeptideAtlas" id="A0A1S4KMX3"/>
    </source>
</evidence>
<feature type="domain" description="AMP-dependent synthetase/ligase" evidence="7">
    <location>
        <begin position="1"/>
        <end position="177"/>
    </location>
</feature>
<evidence type="ECO:0000256" key="6">
    <source>
        <dbReference type="ARBA" id="ARBA00048277"/>
    </source>
</evidence>
<dbReference type="GO" id="GO:0006631">
    <property type="term" value="P:fatty acid metabolic process"/>
    <property type="evidence" value="ECO:0000318"/>
    <property type="project" value="GO_Central"/>
</dbReference>
<proteinExistence type="evidence at protein level"/>
<reference evidence="8" key="2">
    <citation type="submission" date="2020-05" db="UniProtKB">
        <authorList>
            <consortium name="EnsemblMetazoa"/>
        </authorList>
    </citation>
    <scope>IDENTIFICATION</scope>
    <source>
        <strain evidence="8">wikel</strain>
    </source>
</reference>
<protein>
    <recommendedName>
        <fullName evidence="4">Medium-chain acyl-CoA ligase ACSF2, mitochondrial</fullName>
    </recommendedName>
</protein>
<dbReference type="Proteomes" id="UP000001555">
    <property type="component" value="Unassembled WGS sequence"/>
</dbReference>
<sequence>GTTGQPKPGRLSHFNVVNNANLVGRFVGYHRQRESICLNAELVFGFGRTIGVLAVTIFGSTIVLPGPNFSPKTTLEAISRHRCTVAYGPSTVFFDVLRELEKGDYDVSSIRKAIMGGTLTNPAIVEKARTRMNARSLYIVYGGGETSPVITCTNPDEPTDRWIRTVGKPLDHVEVCIHRSLVTFSEG</sequence>
<dbReference type="AlphaFoldDB" id="A0A1S4KMX3"/>
<evidence type="ECO:0000313" key="9">
    <source>
        <dbReference type="Proteomes" id="UP000001555"/>
    </source>
</evidence>
<dbReference type="EMBL" id="ABJB010266607">
    <property type="status" value="NOT_ANNOTATED_CDS"/>
    <property type="molecule type" value="Genomic_DNA"/>
</dbReference>
<comment type="similarity">
    <text evidence="1">Belongs to the ATP-dependent AMP-binding enzyme family.</text>
</comment>
<comment type="catalytic activity">
    <reaction evidence="5">
        <text>octanoate + ATP + CoA = octanoyl-CoA + AMP + diphosphate</text>
        <dbReference type="Rhea" id="RHEA:33631"/>
        <dbReference type="ChEBI" id="CHEBI:25646"/>
        <dbReference type="ChEBI" id="CHEBI:30616"/>
        <dbReference type="ChEBI" id="CHEBI:33019"/>
        <dbReference type="ChEBI" id="CHEBI:57287"/>
        <dbReference type="ChEBI" id="CHEBI:57386"/>
        <dbReference type="ChEBI" id="CHEBI:456215"/>
    </reaction>
</comment>
<dbReference type="InterPro" id="IPR042099">
    <property type="entry name" value="ANL_N_sf"/>
</dbReference>
<evidence type="ECO:0000256" key="1">
    <source>
        <dbReference type="ARBA" id="ARBA00006432"/>
    </source>
</evidence>
<evidence type="ECO:0000256" key="2">
    <source>
        <dbReference type="ARBA" id="ARBA00022598"/>
    </source>
</evidence>
<keyword evidence="10" id="KW-1267">Proteomics identification</keyword>
<dbReference type="Pfam" id="PF00501">
    <property type="entry name" value="AMP-binding"/>
    <property type="match status" value="1"/>
</dbReference>
<evidence type="ECO:0000256" key="3">
    <source>
        <dbReference type="ARBA" id="ARBA00037247"/>
    </source>
</evidence>
<dbReference type="PANTHER" id="PTHR43201:SF5">
    <property type="entry name" value="MEDIUM-CHAIN ACYL-COA LIGASE ACSF2, MITOCHONDRIAL"/>
    <property type="match status" value="1"/>
</dbReference>
<comment type="function">
    <text evidence="3">Acyl-CoA synthases catalyze the initial reaction in fatty acid metabolism, by forming a thioester with CoA. Has some preference toward medium-chain substrates. Plays a role in adipocyte differentiation.</text>
</comment>